<evidence type="ECO:0000256" key="2">
    <source>
        <dbReference type="PROSITE-ProRule" id="PRU00169"/>
    </source>
</evidence>
<dbReference type="RefSeq" id="WP_055433926.1">
    <property type="nucleotide sequence ID" value="NZ_CYHA01000003.1"/>
</dbReference>
<dbReference type="PANTHER" id="PTHR44591">
    <property type="entry name" value="STRESS RESPONSE REGULATOR PROTEIN 1"/>
    <property type="match status" value="1"/>
</dbReference>
<dbReference type="PANTHER" id="PTHR44591:SF3">
    <property type="entry name" value="RESPONSE REGULATORY DOMAIN-CONTAINING PROTEIN"/>
    <property type="match status" value="1"/>
</dbReference>
<dbReference type="Gene3D" id="3.40.50.2300">
    <property type="match status" value="1"/>
</dbReference>
<dbReference type="EMBL" id="CYHA01000003">
    <property type="protein sequence ID" value="CUA83479.1"/>
    <property type="molecule type" value="Genomic_DNA"/>
</dbReference>
<evidence type="ECO:0000313" key="6">
    <source>
        <dbReference type="Proteomes" id="UP000243535"/>
    </source>
</evidence>
<dbReference type="PROSITE" id="PS50110">
    <property type="entry name" value="RESPONSE_REGULATORY"/>
    <property type="match status" value="1"/>
</dbReference>
<dbReference type="OrthoDB" id="7298659at2"/>
<proteinExistence type="predicted"/>
<keyword evidence="6" id="KW-1185">Reference proteome</keyword>
<dbReference type="InterPro" id="IPR011990">
    <property type="entry name" value="TPR-like_helical_dom_sf"/>
</dbReference>
<dbReference type="SUPFAM" id="SSF48452">
    <property type="entry name" value="TPR-like"/>
    <property type="match status" value="2"/>
</dbReference>
<dbReference type="Proteomes" id="UP000243535">
    <property type="component" value="Unassembled WGS sequence"/>
</dbReference>
<feature type="region of interest" description="Disordered" evidence="3">
    <location>
        <begin position="1"/>
        <end position="27"/>
    </location>
</feature>
<evidence type="ECO:0000256" key="1">
    <source>
        <dbReference type="ARBA" id="ARBA00022553"/>
    </source>
</evidence>
<dbReference type="SMART" id="SM00448">
    <property type="entry name" value="REC"/>
    <property type="match status" value="1"/>
</dbReference>
<dbReference type="InterPro" id="IPR001789">
    <property type="entry name" value="Sig_transdc_resp-reg_receiver"/>
</dbReference>
<dbReference type="STRING" id="375574.GCA_001418035_01556"/>
<keyword evidence="1 2" id="KW-0597">Phosphoprotein</keyword>
<evidence type="ECO:0000313" key="5">
    <source>
        <dbReference type="EMBL" id="CUA83479.1"/>
    </source>
</evidence>
<dbReference type="SUPFAM" id="SSF52172">
    <property type="entry name" value="CheY-like"/>
    <property type="match status" value="1"/>
</dbReference>
<name>A0A0K6GXX4_9NEIS</name>
<organism evidence="5 6">
    <name type="scientific">Gulbenkiania indica</name>
    <dbReference type="NCBI Taxonomy" id="375574"/>
    <lineage>
        <taxon>Bacteria</taxon>
        <taxon>Pseudomonadati</taxon>
        <taxon>Pseudomonadota</taxon>
        <taxon>Betaproteobacteria</taxon>
        <taxon>Neisseriales</taxon>
        <taxon>Chromobacteriaceae</taxon>
        <taxon>Gulbenkiania</taxon>
    </lineage>
</organism>
<dbReference type="GO" id="GO:0000160">
    <property type="term" value="P:phosphorelay signal transduction system"/>
    <property type="evidence" value="ECO:0007669"/>
    <property type="project" value="InterPro"/>
</dbReference>
<reference evidence="6" key="1">
    <citation type="submission" date="2015-08" db="EMBL/GenBank/DDBJ databases">
        <authorList>
            <person name="Varghese N."/>
        </authorList>
    </citation>
    <scope>NUCLEOTIDE SEQUENCE [LARGE SCALE GENOMIC DNA]</scope>
    <source>
        <strain evidence="6">DSM 17901</strain>
    </source>
</reference>
<gene>
    <name evidence="5" type="ORF">Ga0061063_1764</name>
</gene>
<sequence length="570" mass="64993">MSALPPESTSLQSLVGQRDPREPRNDYQNPFAKRLFLVIDSVPEMQRALAMTLASFGAEKVEYASKAADALAKMSRFEFDVVLCDYDLGNGYDGLYLFEEVKERNLIKQSCVFMIVTGERRAQRVISAAELGPDDYLLKPFTGEVLAGRLERAIRRREAFRAVDEAIMRHEYLAAIDTCSRKIAEKGEFALDFMKLKGSLALRIGDYDTARTLYMSVLRLKTVPWAKMGLAKSLTGLKQYDEARMLFEEVLAENDRVMEAYDWLAKLYRSNHALEAAQQTLQTATRLSPVVLRRQKQLAEVALLNKDLDTAESASRETLEIAKYTWHRHPIHYALLARVQLARGETGSATRTLASLRRDYRYNETGEWMATVVDSQIAQQSGNRQRAAQLLSEAEKGFDRLAEDLPPEAQMEFARTCYQQGRSDSGDRVMRDLVRNHHDDEALLSSMGDLFDEVGRGENGRQLIAENVQSLVELNNRAVREAQAGQLEAAIDRFLKAHEEMPANLQVMLNLVNAIMAYVHQNGWHESHMRRAQELLVRVREQAPTNNKFQKLLQAWRLLVEKFGRPQWMV</sequence>
<protein>
    <submittedName>
        <fullName evidence="5">Response regulator receiver domain</fullName>
    </submittedName>
</protein>
<dbReference type="Pfam" id="PF00072">
    <property type="entry name" value="Response_reg"/>
    <property type="match status" value="1"/>
</dbReference>
<dbReference type="InterPro" id="IPR011006">
    <property type="entry name" value="CheY-like_superfamily"/>
</dbReference>
<dbReference type="AlphaFoldDB" id="A0A0K6GXX4"/>
<dbReference type="InterPro" id="IPR050595">
    <property type="entry name" value="Bact_response_regulator"/>
</dbReference>
<feature type="domain" description="Response regulatory" evidence="4">
    <location>
        <begin position="35"/>
        <end position="154"/>
    </location>
</feature>
<feature type="modified residue" description="4-aspartylphosphate" evidence="2">
    <location>
        <position position="85"/>
    </location>
</feature>
<evidence type="ECO:0000256" key="3">
    <source>
        <dbReference type="SAM" id="MobiDB-lite"/>
    </source>
</evidence>
<evidence type="ECO:0000259" key="4">
    <source>
        <dbReference type="PROSITE" id="PS50110"/>
    </source>
</evidence>
<accession>A0A0K6GXX4</accession>
<dbReference type="Gene3D" id="1.25.40.10">
    <property type="entry name" value="Tetratricopeptide repeat domain"/>
    <property type="match status" value="2"/>
</dbReference>